<keyword evidence="3" id="KW-1185">Reference proteome</keyword>
<accession>A0ABQ5K2Q0</accession>
<feature type="region of interest" description="Disordered" evidence="1">
    <location>
        <begin position="79"/>
        <end position="106"/>
    </location>
</feature>
<sequence length="377" mass="42788">MDGAEEKEKKRREKKERKQRKAAIFEKEYHDVQRRELDSAIEVADKEEVSIRSKRERDQIKALMTMDGAEMNASIDIKRIQRKKKEDKEKKERAIQEERKKERDDLREIEKHKAKKLEQKQRKQAQLIADRRVLLTDRTSQHSYSHRSPFNDTQPKPLSCIREEYPGSVVSTVPLAVFHDIIGLSEVHPSDHKRMESITSISRKIRPNRAVSSLRRGEEHRVGPLRYQSSSPSIDISGSSSQHKKKNLKRAKSNATAGSRRSKGAQSMEIPFSSAGRSGVSSRPGSASSYRSKHSAGSGRVFSSRSGIFKDNSTTIRPPSSQPPLPGDSPSLFVGSGGSAIDKARYDAMQKSDPRKHRGSSRTMHSSMTRHMDKFFK</sequence>
<evidence type="ECO:0000256" key="1">
    <source>
        <dbReference type="SAM" id="MobiDB-lite"/>
    </source>
</evidence>
<feature type="compositionally biased region" description="Basic residues" evidence="1">
    <location>
        <begin position="242"/>
        <end position="252"/>
    </location>
</feature>
<evidence type="ECO:0000313" key="2">
    <source>
        <dbReference type="EMBL" id="GKT22603.1"/>
    </source>
</evidence>
<feature type="compositionally biased region" description="Basic and acidic residues" evidence="1">
    <location>
        <begin position="342"/>
        <end position="353"/>
    </location>
</feature>
<evidence type="ECO:0000313" key="3">
    <source>
        <dbReference type="Proteomes" id="UP001057375"/>
    </source>
</evidence>
<feature type="compositionally biased region" description="Basic residues" evidence="1">
    <location>
        <begin position="9"/>
        <end position="21"/>
    </location>
</feature>
<dbReference type="Proteomes" id="UP001057375">
    <property type="component" value="Unassembled WGS sequence"/>
</dbReference>
<reference evidence="2" key="1">
    <citation type="submission" date="2022-03" db="EMBL/GenBank/DDBJ databases">
        <title>Draft genome sequence of Aduncisulcus paluster, a free-living microaerophilic Fornicata.</title>
        <authorList>
            <person name="Yuyama I."/>
            <person name="Kume K."/>
            <person name="Tamura T."/>
            <person name="Inagaki Y."/>
            <person name="Hashimoto T."/>
        </authorList>
    </citation>
    <scope>NUCLEOTIDE SEQUENCE</scope>
    <source>
        <strain evidence="2">NY0171</strain>
    </source>
</reference>
<feature type="region of interest" description="Disordered" evidence="1">
    <location>
        <begin position="1"/>
        <end position="23"/>
    </location>
</feature>
<feature type="compositionally biased region" description="Low complexity" evidence="1">
    <location>
        <begin position="229"/>
        <end position="241"/>
    </location>
</feature>
<proteinExistence type="predicted"/>
<organism evidence="2 3">
    <name type="scientific">Aduncisulcus paluster</name>
    <dbReference type="NCBI Taxonomy" id="2918883"/>
    <lineage>
        <taxon>Eukaryota</taxon>
        <taxon>Metamonada</taxon>
        <taxon>Carpediemonas-like organisms</taxon>
        <taxon>Aduncisulcus</taxon>
    </lineage>
</organism>
<comment type="caution">
    <text evidence="2">The sequence shown here is derived from an EMBL/GenBank/DDBJ whole genome shotgun (WGS) entry which is preliminary data.</text>
</comment>
<feature type="region of interest" description="Disordered" evidence="1">
    <location>
        <begin position="139"/>
        <end position="159"/>
    </location>
</feature>
<feature type="compositionally biased region" description="Polar residues" evidence="1">
    <location>
        <begin position="301"/>
        <end position="319"/>
    </location>
</feature>
<feature type="compositionally biased region" description="Low complexity" evidence="1">
    <location>
        <begin position="273"/>
        <end position="290"/>
    </location>
</feature>
<feature type="compositionally biased region" description="Polar residues" evidence="1">
    <location>
        <begin position="139"/>
        <end position="156"/>
    </location>
</feature>
<gene>
    <name evidence="2" type="ORF">ADUPG1_012169</name>
</gene>
<protein>
    <submittedName>
        <fullName evidence="2">Uncharacterized protein</fullName>
    </submittedName>
</protein>
<name>A0ABQ5K2Q0_9EUKA</name>
<dbReference type="EMBL" id="BQXS01012413">
    <property type="protein sequence ID" value="GKT22603.1"/>
    <property type="molecule type" value="Genomic_DNA"/>
</dbReference>
<feature type="region of interest" description="Disordered" evidence="1">
    <location>
        <begin position="208"/>
        <end position="377"/>
    </location>
</feature>